<keyword evidence="8" id="KW-1185">Reference proteome</keyword>
<sequence length="375" mass="40425">MKTIVVGTGIVGASAAYYLVKQGIEVVMVDRPEEGKATSAGAGIICPWISHVEDPDWYAVAKGGALYYPELIEQLKKDGETDTGYKKVGAISVSNSSSELDEIERQVREKQQEAPELGEIERLDHIEAKKRFPALSDDLEGVYVSGAARMDGRLLRESMKRAAIKNGAQFIEGEAVLIVENQKVSGVHVNGEDIIADNVLSATGAWAPEQLKPLGMDLAVEPQRGQIAHISLPGQDTADWPVILPQTSHYMLAFDDSRIVAGATREDGSGFDYRLTAGGVNHVLEAALDVASGLEDGTLKEVRIGFRPMSKDGLPLIGPIKEIENLYIVNGLGRSGLTMGPYVGKLAAKQILNEDIELDMAAYKPDRAISKSVTN</sequence>
<feature type="coiled-coil region" evidence="5">
    <location>
        <begin position="93"/>
        <end position="120"/>
    </location>
</feature>
<dbReference type="SUPFAM" id="SSF51905">
    <property type="entry name" value="FAD/NAD(P)-binding domain"/>
    <property type="match status" value="1"/>
</dbReference>
<dbReference type="GO" id="GO:0005737">
    <property type="term" value="C:cytoplasm"/>
    <property type="evidence" value="ECO:0007669"/>
    <property type="project" value="TreeGrafter"/>
</dbReference>
<dbReference type="Pfam" id="PF01266">
    <property type="entry name" value="DAO"/>
    <property type="match status" value="1"/>
</dbReference>
<evidence type="ECO:0000256" key="4">
    <source>
        <dbReference type="ARBA" id="ARBA00023002"/>
    </source>
</evidence>
<dbReference type="GO" id="GO:0016491">
    <property type="term" value="F:oxidoreductase activity"/>
    <property type="evidence" value="ECO:0007669"/>
    <property type="project" value="UniProtKB-KW"/>
</dbReference>
<proteinExistence type="inferred from homology"/>
<dbReference type="EMBL" id="BJYM01000006">
    <property type="protein sequence ID" value="GEN87118.1"/>
    <property type="molecule type" value="Genomic_DNA"/>
</dbReference>
<evidence type="ECO:0000256" key="2">
    <source>
        <dbReference type="ARBA" id="ARBA00009410"/>
    </source>
</evidence>
<dbReference type="PANTHER" id="PTHR13847">
    <property type="entry name" value="SARCOSINE DEHYDROGENASE-RELATED"/>
    <property type="match status" value="1"/>
</dbReference>
<gene>
    <name evidence="7" type="ORF">OSO01_18570</name>
</gene>
<dbReference type="Gene3D" id="3.30.9.10">
    <property type="entry name" value="D-Amino Acid Oxidase, subunit A, domain 2"/>
    <property type="match status" value="1"/>
</dbReference>
<organism evidence="7 8">
    <name type="scientific">Oceanobacillus sojae</name>
    <dbReference type="NCBI Taxonomy" id="582851"/>
    <lineage>
        <taxon>Bacteria</taxon>
        <taxon>Bacillati</taxon>
        <taxon>Bacillota</taxon>
        <taxon>Bacilli</taxon>
        <taxon>Bacillales</taxon>
        <taxon>Bacillaceae</taxon>
        <taxon>Oceanobacillus</taxon>
    </lineage>
</organism>
<evidence type="ECO:0000313" key="8">
    <source>
        <dbReference type="Proteomes" id="UP000321558"/>
    </source>
</evidence>
<feature type="domain" description="FAD dependent oxidoreductase" evidence="6">
    <location>
        <begin position="3"/>
        <end position="349"/>
    </location>
</feature>
<comment type="caution">
    <text evidence="7">The sequence shown here is derived from an EMBL/GenBank/DDBJ whole genome shotgun (WGS) entry which is preliminary data.</text>
</comment>
<dbReference type="STRING" id="582851.GCA_900162665_00982"/>
<dbReference type="PANTHER" id="PTHR13847:SF286">
    <property type="entry name" value="D-AMINO ACID DEHYDROGENASE"/>
    <property type="match status" value="1"/>
</dbReference>
<evidence type="ECO:0000256" key="1">
    <source>
        <dbReference type="ARBA" id="ARBA00001974"/>
    </source>
</evidence>
<dbReference type="OrthoDB" id="9805337at2"/>
<name>A0A511ZI43_9BACI</name>
<comment type="similarity">
    <text evidence="2">Belongs to the DadA oxidoreductase family.</text>
</comment>
<dbReference type="Gene3D" id="3.50.50.60">
    <property type="entry name" value="FAD/NAD(P)-binding domain"/>
    <property type="match status" value="1"/>
</dbReference>
<accession>A0A511ZI43</accession>
<reference evidence="7 8" key="1">
    <citation type="submission" date="2019-07" db="EMBL/GenBank/DDBJ databases">
        <title>Whole genome shotgun sequence of Oceanobacillus sojae NBRC 105379.</title>
        <authorList>
            <person name="Hosoyama A."/>
            <person name="Uohara A."/>
            <person name="Ohji S."/>
            <person name="Ichikawa N."/>
        </authorList>
    </citation>
    <scope>NUCLEOTIDE SEQUENCE [LARGE SCALE GENOMIC DNA]</scope>
    <source>
        <strain evidence="7 8">NBRC 105379</strain>
    </source>
</reference>
<evidence type="ECO:0000256" key="3">
    <source>
        <dbReference type="ARBA" id="ARBA00022630"/>
    </source>
</evidence>
<dbReference type="Proteomes" id="UP000321558">
    <property type="component" value="Unassembled WGS sequence"/>
</dbReference>
<keyword evidence="4" id="KW-0560">Oxidoreductase</keyword>
<evidence type="ECO:0000256" key="5">
    <source>
        <dbReference type="SAM" id="Coils"/>
    </source>
</evidence>
<dbReference type="SUPFAM" id="SSF54373">
    <property type="entry name" value="FAD-linked reductases, C-terminal domain"/>
    <property type="match status" value="1"/>
</dbReference>
<protein>
    <submittedName>
        <fullName evidence="7">Oxidoreductase</fullName>
    </submittedName>
</protein>
<dbReference type="RefSeq" id="WP_147210125.1">
    <property type="nucleotide sequence ID" value="NZ_BJYM01000006.1"/>
</dbReference>
<keyword evidence="5" id="KW-0175">Coiled coil</keyword>
<evidence type="ECO:0000313" key="7">
    <source>
        <dbReference type="EMBL" id="GEN87118.1"/>
    </source>
</evidence>
<evidence type="ECO:0000259" key="6">
    <source>
        <dbReference type="Pfam" id="PF01266"/>
    </source>
</evidence>
<dbReference type="InterPro" id="IPR036188">
    <property type="entry name" value="FAD/NAD-bd_sf"/>
</dbReference>
<dbReference type="InterPro" id="IPR006076">
    <property type="entry name" value="FAD-dep_OxRdtase"/>
</dbReference>
<dbReference type="AlphaFoldDB" id="A0A511ZI43"/>
<keyword evidence="3" id="KW-0285">Flavoprotein</keyword>
<comment type="cofactor">
    <cofactor evidence="1">
        <name>FAD</name>
        <dbReference type="ChEBI" id="CHEBI:57692"/>
    </cofactor>
</comment>